<evidence type="ECO:0000313" key="1">
    <source>
        <dbReference type="EMBL" id="KAG7051043.1"/>
    </source>
</evidence>
<feature type="non-terminal residue" evidence="1">
    <location>
        <position position="1"/>
    </location>
</feature>
<reference evidence="1" key="1">
    <citation type="submission" date="2021-05" db="EMBL/GenBank/DDBJ databases">
        <title>Comparative genomics of three Colletotrichum scovillei strains and genetic complementation revealed genes involved fungal growth and virulence on chili pepper.</title>
        <authorList>
            <person name="Hsieh D.-K."/>
            <person name="Chuang S.-C."/>
            <person name="Chen C.-Y."/>
            <person name="Chao Y.-T."/>
            <person name="Lu M.-Y.J."/>
            <person name="Lee M.-H."/>
            <person name="Shih M.-C."/>
        </authorList>
    </citation>
    <scope>NUCLEOTIDE SEQUENCE</scope>
    <source>
        <strain evidence="1">Coll-153</strain>
    </source>
</reference>
<keyword evidence="2" id="KW-1185">Reference proteome</keyword>
<accession>A0A9P7R6F3</accession>
<name>A0A9P7R6F3_9PEZI</name>
<protein>
    <submittedName>
        <fullName evidence="1">Uncharacterized protein</fullName>
    </submittedName>
</protein>
<proteinExistence type="predicted"/>
<dbReference type="EMBL" id="JAESDN010000004">
    <property type="protein sequence ID" value="KAG7051043.1"/>
    <property type="molecule type" value="Genomic_DNA"/>
</dbReference>
<dbReference type="AlphaFoldDB" id="A0A9P7R6F3"/>
<dbReference type="Proteomes" id="UP000699042">
    <property type="component" value="Unassembled WGS sequence"/>
</dbReference>
<evidence type="ECO:0000313" key="2">
    <source>
        <dbReference type="Proteomes" id="UP000699042"/>
    </source>
</evidence>
<gene>
    <name evidence="1" type="ORF">JMJ77_001671</name>
</gene>
<sequence>MLFWILDDPEVSRLEMFPCYRHCVLSTSTILSIQQLARSYYVSAASARSSTYSRSSKV</sequence>
<comment type="caution">
    <text evidence="1">The sequence shown here is derived from an EMBL/GenBank/DDBJ whole genome shotgun (WGS) entry which is preliminary data.</text>
</comment>
<organism evidence="1 2">
    <name type="scientific">Colletotrichum scovillei</name>
    <dbReference type="NCBI Taxonomy" id="1209932"/>
    <lineage>
        <taxon>Eukaryota</taxon>
        <taxon>Fungi</taxon>
        <taxon>Dikarya</taxon>
        <taxon>Ascomycota</taxon>
        <taxon>Pezizomycotina</taxon>
        <taxon>Sordariomycetes</taxon>
        <taxon>Hypocreomycetidae</taxon>
        <taxon>Glomerellales</taxon>
        <taxon>Glomerellaceae</taxon>
        <taxon>Colletotrichum</taxon>
        <taxon>Colletotrichum acutatum species complex</taxon>
    </lineage>
</organism>